<protein>
    <submittedName>
        <fullName evidence="1">HAD family hydrolase</fullName>
    </submittedName>
</protein>
<organism evidence="1 2">
    <name type="scientific">Dubosiella muris</name>
    <dbReference type="NCBI Taxonomy" id="3038133"/>
    <lineage>
        <taxon>Bacteria</taxon>
        <taxon>Bacillati</taxon>
        <taxon>Bacillota</taxon>
        <taxon>Erysipelotrichia</taxon>
        <taxon>Erysipelotrichales</taxon>
        <taxon>Erysipelotrichaceae</taxon>
        <taxon>Dubosiella</taxon>
    </lineage>
</organism>
<proteinExistence type="predicted"/>
<dbReference type="EMBL" id="SRYG01000024">
    <property type="protein sequence ID" value="TGY65056.1"/>
    <property type="molecule type" value="Genomic_DNA"/>
</dbReference>
<comment type="caution">
    <text evidence="1">The sequence shown here is derived from an EMBL/GenBank/DDBJ whole genome shotgun (WGS) entry which is preliminary data.</text>
</comment>
<dbReference type="Proteomes" id="UP000308836">
    <property type="component" value="Unassembled WGS sequence"/>
</dbReference>
<keyword evidence="1" id="KW-0378">Hydrolase</keyword>
<gene>
    <name evidence="1" type="ORF">E5336_10575</name>
</gene>
<sequence length="757" mass="83951">MNNTDPKQGLTTEEARKREKNKIKDESSRSYKAIFLQNTFTFFNIVNFALAALVFMTGSYRNMLFLGVVLSNMVIGIVQEVRSKQVLDKLALIHQELACVIRDGREQKIAMEDIAKGDILVLRAGDQIPCDGTIVQGMVECSEAMLTGESDSIEKQEGATVLSGSFVIAGQARMEVHKVGDQTYISTILKEAKRDKRYPSQLRESLQKIIKFCTYSIIPLGLCLFAKQYFFNHDPWNESILSTVAALIGMIPEGLVILTSIALAVASIKLARRQVLVQELYCIETLARVDVLCCDKTGTLTQGAMKVVDVESFSNQKIEPVLAKMYASLPDDNATAKAIRAYTQNEWVHEKADSVVPFQSATKRCEATFGDTTYLCGAYSFIFDVPDPAIVAQIAAAARKGRRVLALAEQKKDMEKPRLLGLILIQDVLRPDAREILSYFQTQDVNIKIISGDDPVTVAAIAKEAGVEGAFIDMMSVSNADIPDLMERYAIFGRVDPQQKKEMVLALKNKGHTVAMTGDGVNDVMALKEADCSIAMGSGAQAARNIASLVLLEDQFEAMPAILRQGRCVINNIQRTASLFLVKTMFSFALSFLTLFFWTEYPFQPIQLTLISSLAIGFPSFVLTLEPDAKRVKGNFLRTVLSKAFPGALCVTLCVVLTAVLRRFFAMSDEQFSTICTILAGICALCVLYKTCWPFTTLRKVLWVAMCVVFGCCVVFLKPVFFLTLLPFDLLLVCLAESVLIPFILFAAYKQIERRYK</sequence>
<reference evidence="1" key="1">
    <citation type="submission" date="2019-04" db="EMBL/GenBank/DDBJ databases">
        <title>Microbes associate with the intestines of laboratory mice.</title>
        <authorList>
            <person name="Navarre W."/>
            <person name="Wong E."/>
            <person name="Huang K."/>
            <person name="Tropini C."/>
            <person name="Ng K."/>
            <person name="Yu B."/>
        </authorList>
    </citation>
    <scope>NUCLEOTIDE SEQUENCE</scope>
    <source>
        <strain evidence="1">NM09_H32</strain>
    </source>
</reference>
<evidence type="ECO:0000313" key="1">
    <source>
        <dbReference type="EMBL" id="TGY65056.1"/>
    </source>
</evidence>
<keyword evidence="2" id="KW-1185">Reference proteome</keyword>
<accession>A0AC61R596</accession>
<name>A0AC61R596_9FIRM</name>
<evidence type="ECO:0000313" key="2">
    <source>
        <dbReference type="Proteomes" id="UP000308836"/>
    </source>
</evidence>